<dbReference type="Gene3D" id="1.25.40.10">
    <property type="entry name" value="Tetratricopeptide repeat domain"/>
    <property type="match status" value="1"/>
</dbReference>
<name>A0A7X6MA11_9ACTN</name>
<proteinExistence type="predicted"/>
<dbReference type="EMBL" id="JAAXPG010000002">
    <property type="protein sequence ID" value="NKY96754.1"/>
    <property type="molecule type" value="Genomic_DNA"/>
</dbReference>
<dbReference type="Pfam" id="PF13424">
    <property type="entry name" value="TPR_12"/>
    <property type="match status" value="1"/>
</dbReference>
<keyword evidence="2" id="KW-1185">Reference proteome</keyword>
<dbReference type="SUPFAM" id="SSF48452">
    <property type="entry name" value="TPR-like"/>
    <property type="match status" value="1"/>
</dbReference>
<reference evidence="1 2" key="1">
    <citation type="submission" date="2020-04" db="EMBL/GenBank/DDBJ databases">
        <title>MicrobeNet Type strains.</title>
        <authorList>
            <person name="Nicholson A.C."/>
        </authorList>
    </citation>
    <scope>NUCLEOTIDE SEQUENCE [LARGE SCALE GENOMIC DNA]</scope>
    <source>
        <strain evidence="1 2">ATCC 23612</strain>
    </source>
</reference>
<sequence length="437" mass="48878">MTQPPPAPDADSAARLIRHLVTTDRDAAVLLTAHPGPHWTLDLAAAVWSLPVPETRARLDRLVHSGVLTRHDDGHHTMAIEVRAALERTASTVLLPGCRRARARVVSHYAEHAIAADLALDPGRWRWHPPMVEQVRLTTRDQLSSRAQAHAWFHDELDNLREVAGMAHRTSHHQQAVLIAEAIGVWDELQRPSGTRGIIDLGLASAESLGDDGAHALMHHAIALWHLRRREHDLALASINYALALWMSSEQPRRSHHYHKRGLTHFYLAVSYAYGQASHHLMAAHYAQLALHSGEELGWRRDIAVARYRQALPLYIDEHWTQTAALLQSALPPLVENNEELMAAWVHRDLCEVLMDLGRYDSAHEHGQAALALAPQEQAPLLCGQVHESLAWVARKQGDHDLARDHFERAWSCYAPLDSPLAVQMLVSSLDFTNPST</sequence>
<accession>A0A7X6MA11</accession>
<organism evidence="1 2">
    <name type="scientific">Nocardiopsis alborubida</name>
    <dbReference type="NCBI Taxonomy" id="146802"/>
    <lineage>
        <taxon>Bacteria</taxon>
        <taxon>Bacillati</taxon>
        <taxon>Actinomycetota</taxon>
        <taxon>Actinomycetes</taxon>
        <taxon>Streptosporangiales</taxon>
        <taxon>Nocardiopsidaceae</taxon>
        <taxon>Nocardiopsis</taxon>
    </lineage>
</organism>
<evidence type="ECO:0000313" key="2">
    <source>
        <dbReference type="Proteomes" id="UP000553209"/>
    </source>
</evidence>
<evidence type="ECO:0000313" key="1">
    <source>
        <dbReference type="EMBL" id="NKY96754.1"/>
    </source>
</evidence>
<dbReference type="AlphaFoldDB" id="A0A7X6MA11"/>
<dbReference type="RefSeq" id="WP_061081284.1">
    <property type="nucleotide sequence ID" value="NZ_JAAXPG010000002.1"/>
</dbReference>
<comment type="caution">
    <text evidence="1">The sequence shown here is derived from an EMBL/GenBank/DDBJ whole genome shotgun (WGS) entry which is preliminary data.</text>
</comment>
<protein>
    <submittedName>
        <fullName evidence="1">Tetratricopeptide repeat protein</fullName>
    </submittedName>
</protein>
<dbReference type="InterPro" id="IPR011990">
    <property type="entry name" value="TPR-like_helical_dom_sf"/>
</dbReference>
<dbReference type="Proteomes" id="UP000553209">
    <property type="component" value="Unassembled WGS sequence"/>
</dbReference>
<gene>
    <name evidence="1" type="ORF">HGB44_03555</name>
</gene>